<sequence>FMRHPNCPRVNESVCADYLEIKYNLSFGYTGARFCCGLPPSDVVISSSNTMLVLFRTSQNGIGGFTADLYAEPCGGCFKTAQHQK</sequence>
<dbReference type="InterPro" id="IPR000859">
    <property type="entry name" value="CUB_dom"/>
</dbReference>
<gene>
    <name evidence="4" type="primary">ORF17571</name>
</gene>
<evidence type="ECO:0000256" key="2">
    <source>
        <dbReference type="PROSITE-ProRule" id="PRU00059"/>
    </source>
</evidence>
<evidence type="ECO:0000256" key="1">
    <source>
        <dbReference type="ARBA" id="ARBA00023157"/>
    </source>
</evidence>
<dbReference type="SUPFAM" id="SSF49854">
    <property type="entry name" value="Spermadhesin, CUB domain"/>
    <property type="match status" value="1"/>
</dbReference>
<evidence type="ECO:0000259" key="3">
    <source>
        <dbReference type="PROSITE" id="PS01180"/>
    </source>
</evidence>
<dbReference type="PROSITE" id="PS01180">
    <property type="entry name" value="CUB"/>
    <property type="match status" value="1"/>
</dbReference>
<feature type="non-terminal residue" evidence="4">
    <location>
        <position position="1"/>
    </location>
</feature>
<comment type="caution">
    <text evidence="2">Lacks conserved residue(s) required for the propagation of feature annotation.</text>
</comment>
<protein>
    <recommendedName>
        <fullName evidence="3">CUB domain-containing protein</fullName>
    </recommendedName>
</protein>
<accession>A0A0B6Y947</accession>
<proteinExistence type="predicted"/>
<feature type="domain" description="CUB" evidence="3">
    <location>
        <begin position="1"/>
        <end position="72"/>
    </location>
</feature>
<dbReference type="AlphaFoldDB" id="A0A0B6Y947"/>
<evidence type="ECO:0000313" key="4">
    <source>
        <dbReference type="EMBL" id="CEK52653.1"/>
    </source>
</evidence>
<name>A0A0B6Y947_9EUPU</name>
<dbReference type="InterPro" id="IPR035914">
    <property type="entry name" value="Sperma_CUB_dom_sf"/>
</dbReference>
<dbReference type="Gene3D" id="2.60.120.290">
    <property type="entry name" value="Spermadhesin, CUB domain"/>
    <property type="match status" value="1"/>
</dbReference>
<reference evidence="4" key="1">
    <citation type="submission" date="2014-12" db="EMBL/GenBank/DDBJ databases">
        <title>Insight into the proteome of Arion vulgaris.</title>
        <authorList>
            <person name="Aradska J."/>
            <person name="Bulat T."/>
            <person name="Smidak R."/>
            <person name="Sarate P."/>
            <person name="Gangsoo J."/>
            <person name="Sialana F."/>
            <person name="Bilban M."/>
            <person name="Lubec G."/>
        </authorList>
    </citation>
    <scope>NUCLEOTIDE SEQUENCE</scope>
    <source>
        <tissue evidence="4">Skin</tissue>
    </source>
</reference>
<organism evidence="4">
    <name type="scientific">Arion vulgaris</name>
    <dbReference type="NCBI Taxonomy" id="1028688"/>
    <lineage>
        <taxon>Eukaryota</taxon>
        <taxon>Metazoa</taxon>
        <taxon>Spiralia</taxon>
        <taxon>Lophotrochozoa</taxon>
        <taxon>Mollusca</taxon>
        <taxon>Gastropoda</taxon>
        <taxon>Heterobranchia</taxon>
        <taxon>Euthyneura</taxon>
        <taxon>Panpulmonata</taxon>
        <taxon>Eupulmonata</taxon>
        <taxon>Stylommatophora</taxon>
        <taxon>Helicina</taxon>
        <taxon>Arionoidea</taxon>
        <taxon>Arionidae</taxon>
        <taxon>Arion</taxon>
    </lineage>
</organism>
<dbReference type="EMBL" id="HACG01005788">
    <property type="protein sequence ID" value="CEK52653.1"/>
    <property type="molecule type" value="Transcribed_RNA"/>
</dbReference>
<feature type="non-terminal residue" evidence="4">
    <location>
        <position position="85"/>
    </location>
</feature>
<keyword evidence="1" id="KW-1015">Disulfide bond</keyword>